<keyword evidence="15" id="KW-1185">Reference proteome</keyword>
<comment type="subcellular location">
    <subcellularLocation>
        <location evidence="1">Membrane</location>
        <topology evidence="1">Multi-pass membrane protein</topology>
    </subcellularLocation>
</comment>
<evidence type="ECO:0000256" key="2">
    <source>
        <dbReference type="ARBA" id="ARBA00007193"/>
    </source>
</evidence>
<dbReference type="Gene3D" id="2.60.470.10">
    <property type="entry name" value="Acid-sensing ion channels like domains"/>
    <property type="match status" value="1"/>
</dbReference>
<evidence type="ECO:0000313" key="14">
    <source>
        <dbReference type="EnsemblMetazoa" id="SCAU003223-PA"/>
    </source>
</evidence>
<dbReference type="Gene3D" id="1.10.287.770">
    <property type="entry name" value="YojJ-like"/>
    <property type="match status" value="1"/>
</dbReference>
<dbReference type="AlphaFoldDB" id="A0A1I8NYL2"/>
<keyword evidence="4 12" id="KW-0894">Sodium channel</keyword>
<keyword evidence="9 13" id="KW-0472">Membrane</keyword>
<dbReference type="PANTHER" id="PTHR11690">
    <property type="entry name" value="AMILORIDE-SENSITIVE SODIUM CHANNEL-RELATED"/>
    <property type="match status" value="1"/>
</dbReference>
<dbReference type="PANTHER" id="PTHR11690:SF243">
    <property type="entry name" value="PICKPOCKET 12-RELATED"/>
    <property type="match status" value="1"/>
</dbReference>
<dbReference type="InterPro" id="IPR001873">
    <property type="entry name" value="ENaC"/>
</dbReference>
<proteinExistence type="inferred from homology"/>
<keyword evidence="3 12" id="KW-0813">Transport</keyword>
<keyword evidence="5 12" id="KW-0812">Transmembrane</keyword>
<reference evidence="14" key="1">
    <citation type="submission" date="2020-05" db="UniProtKB">
        <authorList>
            <consortium name="EnsemblMetazoa"/>
        </authorList>
    </citation>
    <scope>IDENTIFICATION</scope>
    <source>
        <strain evidence="14">USDA</strain>
    </source>
</reference>
<evidence type="ECO:0000256" key="10">
    <source>
        <dbReference type="ARBA" id="ARBA00023201"/>
    </source>
</evidence>
<keyword evidence="8 12" id="KW-0406">Ion transport</keyword>
<dbReference type="PRINTS" id="PR01078">
    <property type="entry name" value="AMINACHANNEL"/>
</dbReference>
<evidence type="ECO:0000256" key="9">
    <source>
        <dbReference type="ARBA" id="ARBA00023136"/>
    </source>
</evidence>
<keyword evidence="7" id="KW-0915">Sodium</keyword>
<dbReference type="OrthoDB" id="6021021at2759"/>
<keyword evidence="10 12" id="KW-0739">Sodium transport</keyword>
<evidence type="ECO:0000256" key="11">
    <source>
        <dbReference type="ARBA" id="ARBA00023303"/>
    </source>
</evidence>
<dbReference type="VEuPathDB" id="VectorBase:SCAU003223"/>
<dbReference type="GO" id="GO:0015280">
    <property type="term" value="F:ligand-gated sodium channel activity"/>
    <property type="evidence" value="ECO:0007669"/>
    <property type="project" value="TreeGrafter"/>
</dbReference>
<dbReference type="STRING" id="35570.A0A1I8NYL2"/>
<gene>
    <name evidence="14" type="primary">106086077</name>
</gene>
<dbReference type="Proteomes" id="UP000095300">
    <property type="component" value="Unassembled WGS sequence"/>
</dbReference>
<keyword evidence="11 12" id="KW-0407">Ion channel</keyword>
<name>A0A1I8NYL2_STOCA</name>
<dbReference type="KEGG" id="scac:106086077"/>
<organism evidence="14 15">
    <name type="scientific">Stomoxys calcitrans</name>
    <name type="common">Stable fly</name>
    <name type="synonym">Conops calcitrans</name>
    <dbReference type="NCBI Taxonomy" id="35570"/>
    <lineage>
        <taxon>Eukaryota</taxon>
        <taxon>Metazoa</taxon>
        <taxon>Ecdysozoa</taxon>
        <taxon>Arthropoda</taxon>
        <taxon>Hexapoda</taxon>
        <taxon>Insecta</taxon>
        <taxon>Pterygota</taxon>
        <taxon>Neoptera</taxon>
        <taxon>Endopterygota</taxon>
        <taxon>Diptera</taxon>
        <taxon>Brachycera</taxon>
        <taxon>Muscomorpha</taxon>
        <taxon>Muscoidea</taxon>
        <taxon>Muscidae</taxon>
        <taxon>Stomoxys</taxon>
    </lineage>
</organism>
<dbReference type="Pfam" id="PF00858">
    <property type="entry name" value="ASC"/>
    <property type="match status" value="1"/>
</dbReference>
<dbReference type="EnsemblMetazoa" id="SCAU003223-RA">
    <property type="protein sequence ID" value="SCAU003223-PA"/>
    <property type="gene ID" value="SCAU003223"/>
</dbReference>
<evidence type="ECO:0000256" key="1">
    <source>
        <dbReference type="ARBA" id="ARBA00004141"/>
    </source>
</evidence>
<dbReference type="GO" id="GO:0005886">
    <property type="term" value="C:plasma membrane"/>
    <property type="evidence" value="ECO:0007669"/>
    <property type="project" value="TreeGrafter"/>
</dbReference>
<protein>
    <recommendedName>
        <fullName evidence="16">Pickpocket protein 28-like</fullName>
    </recommendedName>
</protein>
<evidence type="ECO:0000256" key="12">
    <source>
        <dbReference type="RuleBase" id="RU000679"/>
    </source>
</evidence>
<feature type="transmembrane region" description="Helical" evidence="13">
    <location>
        <begin position="393"/>
        <end position="413"/>
    </location>
</feature>
<evidence type="ECO:0000256" key="6">
    <source>
        <dbReference type="ARBA" id="ARBA00022989"/>
    </source>
</evidence>
<evidence type="ECO:0000256" key="3">
    <source>
        <dbReference type="ARBA" id="ARBA00022448"/>
    </source>
</evidence>
<keyword evidence="6 13" id="KW-1133">Transmembrane helix</keyword>
<evidence type="ECO:0000256" key="4">
    <source>
        <dbReference type="ARBA" id="ARBA00022461"/>
    </source>
</evidence>
<comment type="similarity">
    <text evidence="2 12">Belongs to the amiloride-sensitive sodium channel (TC 1.A.6) family.</text>
</comment>
<evidence type="ECO:0000256" key="5">
    <source>
        <dbReference type="ARBA" id="ARBA00022692"/>
    </source>
</evidence>
<evidence type="ECO:0000256" key="7">
    <source>
        <dbReference type="ARBA" id="ARBA00023053"/>
    </source>
</evidence>
<evidence type="ECO:0000256" key="13">
    <source>
        <dbReference type="SAM" id="Phobius"/>
    </source>
</evidence>
<evidence type="ECO:0008006" key="16">
    <source>
        <dbReference type="Google" id="ProtNLM"/>
    </source>
</evidence>
<evidence type="ECO:0000313" key="15">
    <source>
        <dbReference type="Proteomes" id="UP000095300"/>
    </source>
</evidence>
<evidence type="ECO:0000256" key="8">
    <source>
        <dbReference type="ARBA" id="ARBA00023065"/>
    </source>
</evidence>
<sequence>MNPQATFVTNEPFPSVTICNMNQASRKKVGGFPRNSSDYAMSSKVCFQDLNYTSYATSKFHKSNDTFGNFITRNAQPCSEMIAMCQWDQTLTTCTDLFREVLLDEGLCCSFNIAHPFLIYKGDYSMSRDFTTIDSQWIPIDWHPENGYPKDLPKRFYPRKAVGSGISNGLTLVLNGDIDDYYCSSTNGPGFKVQLHNPIDSPQIKETGLSVSLGYQTSFRINAIKDEAQPTLRSISPKDRQCYFSNERPLSYFQYYTRRNCESECDANFFLRTCNCIPYHLPKVIANATICYIEHFDCQVEAEKDYTDPENSKCKQECLSGCHDLSYSPKIFSTPLASENFDVDNSFMRNLTKEYITENLAYLNIYFPQNFYRSNVKTPYTGLTEYLSQTGGIMSLMIGFSVISVVEFCYFFIMKPLAQLWERCFHRNIINIQQLAAKNNAGD</sequence>
<accession>A0A1I8NYL2</accession>